<dbReference type="OrthoDB" id="9790815at2"/>
<dbReference type="GO" id="GO:0017057">
    <property type="term" value="F:6-phosphogluconolactonase activity"/>
    <property type="evidence" value="ECO:0007669"/>
    <property type="project" value="TreeGrafter"/>
</dbReference>
<protein>
    <submittedName>
        <fullName evidence="2">Lactonase family protein</fullName>
    </submittedName>
</protein>
<evidence type="ECO:0000313" key="3">
    <source>
        <dbReference type="Proteomes" id="UP000280696"/>
    </source>
</evidence>
<name>A0A3A9AEF7_9FIRM</name>
<dbReference type="Proteomes" id="UP000280696">
    <property type="component" value="Unassembled WGS sequence"/>
</dbReference>
<evidence type="ECO:0000256" key="1">
    <source>
        <dbReference type="ARBA" id="ARBA00005564"/>
    </source>
</evidence>
<comment type="similarity">
    <text evidence="1">Belongs to the cycloisomerase 2 family.</text>
</comment>
<dbReference type="GO" id="GO:0005829">
    <property type="term" value="C:cytosol"/>
    <property type="evidence" value="ECO:0007669"/>
    <property type="project" value="TreeGrafter"/>
</dbReference>
<accession>A0A3A9AEF7</accession>
<dbReference type="PANTHER" id="PTHR30344:SF1">
    <property type="entry name" value="6-PHOSPHOGLUCONOLACTONASE"/>
    <property type="match status" value="1"/>
</dbReference>
<dbReference type="InterPro" id="IPR019405">
    <property type="entry name" value="Lactonase_7-beta_prop"/>
</dbReference>
<reference evidence="2 3" key="1">
    <citation type="submission" date="2018-09" db="EMBL/GenBank/DDBJ databases">
        <title>Murine metabolic-syndrome-specific gut microbial biobank.</title>
        <authorList>
            <person name="Liu C."/>
        </authorList>
    </citation>
    <scope>NUCLEOTIDE SEQUENCE [LARGE SCALE GENOMIC DNA]</scope>
    <source>
        <strain evidence="2 3">0.1xD8-82</strain>
    </source>
</reference>
<dbReference type="EMBL" id="RAYQ01000017">
    <property type="protein sequence ID" value="RKI90050.1"/>
    <property type="molecule type" value="Genomic_DNA"/>
</dbReference>
<sequence>MEKEKYVAYVSTYTSGNKSSFGIKIYDVDLEAGRLYEKDQVEITNSSYVTISHNEKYLYSITDFGVESYKILKDGGLSVINHASINGMRGCYLSTDYEDKFLFVAGYHDAKVTVLRVREDGSIGEITDEIFHKGLGSIAERTFRPHINCVKMTRDNKFLCAADLGMDHVIVYELNHLNGRLRQVDIIRSELESAPRHLKFSRDGKIVYIVHELKNYIDVYRYSIDEHGIPVFDKIQNISTLNTYHAGGSAASALNLSEDFKYLCSSNAGDNSVVLYSIDQKTGLLSKILCLPISGDYPKDAALFPDNKHLVSLNHETNTMTFFNVDMEKKTIVMNGKAIPVAQPNCIIFYKLRS</sequence>
<organism evidence="2 3">
    <name type="scientific">Parablautia intestinalis</name>
    <dbReference type="NCBI Taxonomy" id="2320100"/>
    <lineage>
        <taxon>Bacteria</taxon>
        <taxon>Bacillati</taxon>
        <taxon>Bacillota</taxon>
        <taxon>Clostridia</taxon>
        <taxon>Lachnospirales</taxon>
        <taxon>Lachnospiraceae</taxon>
        <taxon>Parablautia</taxon>
    </lineage>
</organism>
<gene>
    <name evidence="2" type="ORF">D7V94_15615</name>
</gene>
<dbReference type="InterPro" id="IPR011048">
    <property type="entry name" value="Haem_d1_sf"/>
</dbReference>
<dbReference type="InterPro" id="IPR015943">
    <property type="entry name" value="WD40/YVTN_repeat-like_dom_sf"/>
</dbReference>
<evidence type="ECO:0000313" key="2">
    <source>
        <dbReference type="EMBL" id="RKI90050.1"/>
    </source>
</evidence>
<dbReference type="RefSeq" id="WP_120471261.1">
    <property type="nucleotide sequence ID" value="NZ_RAYQ01000017.1"/>
</dbReference>
<dbReference type="SUPFAM" id="SSF51004">
    <property type="entry name" value="C-terminal (heme d1) domain of cytochrome cd1-nitrite reductase"/>
    <property type="match status" value="1"/>
</dbReference>
<dbReference type="InterPro" id="IPR050282">
    <property type="entry name" value="Cycloisomerase_2"/>
</dbReference>
<keyword evidence="3" id="KW-1185">Reference proteome</keyword>
<dbReference type="Gene3D" id="2.130.10.10">
    <property type="entry name" value="YVTN repeat-like/Quinoprotein amine dehydrogenase"/>
    <property type="match status" value="1"/>
</dbReference>
<proteinExistence type="inferred from homology"/>
<dbReference type="AlphaFoldDB" id="A0A3A9AEF7"/>
<comment type="caution">
    <text evidence="2">The sequence shown here is derived from an EMBL/GenBank/DDBJ whole genome shotgun (WGS) entry which is preliminary data.</text>
</comment>
<dbReference type="PANTHER" id="PTHR30344">
    <property type="entry name" value="6-PHOSPHOGLUCONOLACTONASE-RELATED"/>
    <property type="match status" value="1"/>
</dbReference>
<dbReference type="Pfam" id="PF10282">
    <property type="entry name" value="Lactonase"/>
    <property type="match status" value="1"/>
</dbReference>